<dbReference type="RefSeq" id="XP_064073849.1">
    <property type="nucleotide sequence ID" value="XM_064217779.1"/>
</dbReference>
<evidence type="ECO:0000256" key="1">
    <source>
        <dbReference type="SAM" id="MobiDB-lite"/>
    </source>
</evidence>
<evidence type="ECO:0000313" key="3">
    <source>
        <dbReference type="Proteomes" id="UP001652626"/>
    </source>
</evidence>
<feature type="region of interest" description="Disordered" evidence="1">
    <location>
        <begin position="119"/>
        <end position="145"/>
    </location>
</feature>
<evidence type="ECO:0000256" key="2">
    <source>
        <dbReference type="SAM" id="SignalP"/>
    </source>
</evidence>
<feature type="compositionally biased region" description="Acidic residues" evidence="1">
    <location>
        <begin position="29"/>
        <end position="57"/>
    </location>
</feature>
<dbReference type="Proteomes" id="UP001652626">
    <property type="component" value="Chromosome 18"/>
</dbReference>
<proteinExistence type="predicted"/>
<feature type="compositionally biased region" description="Polar residues" evidence="1">
    <location>
        <begin position="576"/>
        <end position="594"/>
    </location>
</feature>
<dbReference type="GeneID" id="113398768"/>
<feature type="signal peptide" evidence="2">
    <location>
        <begin position="1"/>
        <end position="20"/>
    </location>
</feature>
<accession>A0ABM4ARC1</accession>
<feature type="compositionally biased region" description="Basic and acidic residues" evidence="1">
    <location>
        <begin position="133"/>
        <end position="145"/>
    </location>
</feature>
<name>A0ABM4ARC1_VANTA</name>
<feature type="chain" id="PRO_5046889302" evidence="2">
    <location>
        <begin position="21"/>
        <end position="627"/>
    </location>
</feature>
<gene>
    <name evidence="4" type="primary">LOC113398768</name>
</gene>
<feature type="region of interest" description="Disordered" evidence="1">
    <location>
        <begin position="29"/>
        <end position="102"/>
    </location>
</feature>
<feature type="region of interest" description="Disordered" evidence="1">
    <location>
        <begin position="310"/>
        <end position="362"/>
    </location>
</feature>
<feature type="region of interest" description="Disordered" evidence="1">
    <location>
        <begin position="173"/>
        <end position="197"/>
    </location>
</feature>
<feature type="compositionally biased region" description="Basic and acidic residues" evidence="1">
    <location>
        <begin position="75"/>
        <end position="91"/>
    </location>
</feature>
<feature type="region of interest" description="Disordered" evidence="1">
    <location>
        <begin position="406"/>
        <end position="455"/>
    </location>
</feature>
<reference evidence="4" key="1">
    <citation type="submission" date="2025-08" db="UniProtKB">
        <authorList>
            <consortium name="RefSeq"/>
        </authorList>
    </citation>
    <scope>IDENTIFICATION</scope>
    <source>
        <tissue evidence="4">Whole body</tissue>
    </source>
</reference>
<feature type="region of interest" description="Disordered" evidence="1">
    <location>
        <begin position="576"/>
        <end position="597"/>
    </location>
</feature>
<sequence>MQFLIHCILFICVYVTLTNGRPSHFQEENDSEIGVEYEGDESADDEYVPEEGETAADEESRNQELAQDADINNEDSERFSETKSSIRKEGNKNNPQDSSYRGEAEIFSIIKEHPNYMFDPKDVEETENSQPSHTDEQNNRVECRNVDERSTHLGSDYSGELLFKKANEQFQKDNNGYKVDDNDQSNMKKQYGDKRPIEKKDAKNYDYFIYSDRNRRQVQGFEEKPVTDLKSIKNENNDLNVANENTILKNIKKLSDQDLENLMNSLPEDKKALLRKIMDKREITKKAGAIEDNNYLDQSDTSKIEGSYSVSSLSSNSLTTETNKHVENSEGLNTKISDTESETGKLGSKSEEKGETSTTEDLLENTDSALKEEGNINCNNKEAIKSDNKREINRKDITNKNIPFDDSLVLDTKNSNDSPIDKESSEDEDWLEPKSEEFNAEQREVSQSDPSDISASVEKLEDSFPNANAYGDIESSLEPLVRIKRKELHHKVKKRDLPYMTNDNLSFITDFENEESGNDERSEFNHKESFFGQSDFVKNNVAGKNQNFMNNKKKRNKRSLSSNGIINSVNNTLNLSRSSRTTGPLFHENSSMSDNGIDKAERQIDEAFGSFTGNSEEDVNRYKRVKK</sequence>
<feature type="compositionally biased region" description="Basic and acidic residues" evidence="1">
    <location>
        <begin position="431"/>
        <end position="446"/>
    </location>
</feature>
<keyword evidence="2" id="KW-0732">Signal</keyword>
<protein>
    <submittedName>
        <fullName evidence="4">Protein PFF0380w-like</fullName>
    </submittedName>
</protein>
<keyword evidence="3" id="KW-1185">Reference proteome</keyword>
<organism evidence="3 4">
    <name type="scientific">Vanessa tameamea</name>
    <name type="common">Kamehameha butterfly</name>
    <dbReference type="NCBI Taxonomy" id="334116"/>
    <lineage>
        <taxon>Eukaryota</taxon>
        <taxon>Metazoa</taxon>
        <taxon>Ecdysozoa</taxon>
        <taxon>Arthropoda</taxon>
        <taxon>Hexapoda</taxon>
        <taxon>Insecta</taxon>
        <taxon>Pterygota</taxon>
        <taxon>Neoptera</taxon>
        <taxon>Endopterygota</taxon>
        <taxon>Lepidoptera</taxon>
        <taxon>Glossata</taxon>
        <taxon>Ditrysia</taxon>
        <taxon>Papilionoidea</taxon>
        <taxon>Nymphalidae</taxon>
        <taxon>Nymphalinae</taxon>
        <taxon>Vanessa</taxon>
    </lineage>
</organism>
<evidence type="ECO:0000313" key="4">
    <source>
        <dbReference type="RefSeq" id="XP_064073849.1"/>
    </source>
</evidence>